<feature type="transmembrane region" description="Helical" evidence="1">
    <location>
        <begin position="66"/>
        <end position="89"/>
    </location>
</feature>
<evidence type="ECO:0000313" key="3">
    <source>
        <dbReference type="Proteomes" id="UP000431264"/>
    </source>
</evidence>
<reference evidence="3" key="1">
    <citation type="submission" date="2019-05" db="EMBL/GenBank/DDBJ databases">
        <title>Flavobacterium profundi sp. nov., isolated from a deep-sea seamount.</title>
        <authorList>
            <person name="Zhang D.-C."/>
        </authorList>
    </citation>
    <scope>NUCLEOTIDE SEQUENCE [LARGE SCALE GENOMIC DNA]</scope>
    <source>
        <strain evidence="3">TP390</strain>
    </source>
</reference>
<feature type="transmembrane region" description="Helical" evidence="1">
    <location>
        <begin position="181"/>
        <end position="200"/>
    </location>
</feature>
<dbReference type="OrthoDB" id="1338623at2"/>
<evidence type="ECO:0000256" key="1">
    <source>
        <dbReference type="SAM" id="Phobius"/>
    </source>
</evidence>
<dbReference type="RefSeq" id="WP_140997932.1">
    <property type="nucleotide sequence ID" value="NZ_VDCZ01000007.1"/>
</dbReference>
<feature type="transmembrane region" description="Helical" evidence="1">
    <location>
        <begin position="113"/>
        <end position="132"/>
    </location>
</feature>
<name>A0A6I4ILW5_9FLAO</name>
<dbReference type="EMBL" id="WQLW01000007">
    <property type="protein sequence ID" value="MVO09551.1"/>
    <property type="molecule type" value="Genomic_DNA"/>
</dbReference>
<keyword evidence="1" id="KW-0472">Membrane</keyword>
<comment type="caution">
    <text evidence="2">The sequence shown here is derived from an EMBL/GenBank/DDBJ whole genome shotgun (WGS) entry which is preliminary data.</text>
</comment>
<keyword evidence="1" id="KW-1133">Transmembrane helix</keyword>
<protein>
    <submittedName>
        <fullName evidence="2">Uncharacterized protein</fullName>
    </submittedName>
</protein>
<keyword evidence="3" id="KW-1185">Reference proteome</keyword>
<evidence type="ECO:0000313" key="2">
    <source>
        <dbReference type="EMBL" id="MVO09551.1"/>
    </source>
</evidence>
<organism evidence="2 3">
    <name type="scientific">Flavobacterium profundi</name>
    <dbReference type="NCBI Taxonomy" id="1774945"/>
    <lineage>
        <taxon>Bacteria</taxon>
        <taxon>Pseudomonadati</taxon>
        <taxon>Bacteroidota</taxon>
        <taxon>Flavobacteriia</taxon>
        <taxon>Flavobacteriales</taxon>
        <taxon>Flavobacteriaceae</taxon>
        <taxon>Flavobacterium</taxon>
    </lineage>
</organism>
<dbReference type="Proteomes" id="UP000431264">
    <property type="component" value="Unassembled WGS sequence"/>
</dbReference>
<sequence length="465" mass="55735">MKEKREKISFKESIPISKLRFWAGLVISIFLSFFLYQFFILGRDIFRSYTFTTNFNYLEFTENELLFYNLFYAFLALIIAQTFFLKIIFDTNKKLWEKRIQFSRKKIVHNQNIWIWFFLFCFIKLAVFYGVMNMNSLYWRDYTFSINEHLNFFEEYPYLFLLIILVLFLQSWQSLRVILHIYLKYMIGSFIFISIVAIVFSQINLVDFESYFKKQHAENPYIKGNIELPNIPFTEAIYSRNKTLQLYVSKKGELYFYGKKRNFSQLKEIVVALNNEGFYFENLNYFVQLNIDKNTSLKQLYKLKKFITTYSDFKIVYNAYPENPKFPKRYYQDNSEGIFEGKKVSSFENEIIVQLTKENEILINNSAVNCNEIAKNIALHILKDKHYTLVVRLKEDAVFSDYINVLSYTRAGYLKACKIVAREKNVGDYTLYNNPESILPFNIIYNYAFETDNLLKLPPKRPEDD</sequence>
<proteinExistence type="predicted"/>
<feature type="transmembrane region" description="Helical" evidence="1">
    <location>
        <begin position="152"/>
        <end position="169"/>
    </location>
</feature>
<feature type="transmembrane region" description="Helical" evidence="1">
    <location>
        <begin position="21"/>
        <end position="46"/>
    </location>
</feature>
<gene>
    <name evidence="2" type="ORF">GOQ30_10310</name>
</gene>
<dbReference type="AlphaFoldDB" id="A0A6I4ILW5"/>
<accession>A0A6I4ILW5</accession>
<keyword evidence="1" id="KW-0812">Transmembrane</keyword>